<dbReference type="Pfam" id="PF01609">
    <property type="entry name" value="DDE_Tnp_1"/>
    <property type="match status" value="1"/>
</dbReference>
<protein>
    <submittedName>
        <fullName evidence="3">Transposase</fullName>
    </submittedName>
</protein>
<proteinExistence type="predicted"/>
<comment type="caution">
    <text evidence="3">The sequence shown here is derived from an EMBL/GenBank/DDBJ whole genome shotgun (WGS) entry which is preliminary data.</text>
</comment>
<keyword evidence="4" id="KW-1185">Reference proteome</keyword>
<evidence type="ECO:0000313" key="4">
    <source>
        <dbReference type="Proteomes" id="UP001232973"/>
    </source>
</evidence>
<sequence>MSWPSGSKYPPWLLHAEEDFQLLDNLKLTTKKLGSGPIWSWMIDQLGWVGKVDELVEVAPEDCRVSVGERAKALLVNILTDRKALYKVQEFYEVYDVESLVGPDVASDALNDDALGRALDAIHEAGIDGVLSMASFSALDFASVPLDRLHGDTTSMSFYGHYRNYRSAPDDEEGSRLEITRGYSKDHRPDLKQVIFGMVTAHGIPLLASPENGNLDDKTWNAQTIAKLAESLPAQKLSQTLYIADSAAVTTKNLPLFHEHGVRFISRLPNTFAMCDKVKRSALERNYWEDVGRLGERQDTATYRIQSFHREMDGLRYRFIAVQSSALDERKRKRLEKLIETEYREFTRVAAEESERTYSCREDAERAAAELFKSLKGYHTIEVQTNEEMEVLKRPTRGRPRKDAPAPTRKVFRNRVTIHEPSPEALEEARRVASMFVLITNVLDEQAMSNVEVLQAYKEQIEVEYRFRFLKSPYFVGPVYLQNPDRVEAFGCLMLMAVILYATFEYMIRVQMAKESEPLILPGKRKSMRPTGTSLLEMFDGLAMVLIHADERVIRKGPQVDGQPKRILEMLGAGTSVYSEMNKLA</sequence>
<dbReference type="InterPro" id="IPR047654">
    <property type="entry name" value="IS1634_transpos"/>
</dbReference>
<evidence type="ECO:0000313" key="3">
    <source>
        <dbReference type="EMBL" id="MDQ0191524.1"/>
    </source>
</evidence>
<dbReference type="EMBL" id="JAUSTP010000050">
    <property type="protein sequence ID" value="MDQ0191524.1"/>
    <property type="molecule type" value="Genomic_DNA"/>
</dbReference>
<feature type="domain" description="DUF4277" evidence="2">
    <location>
        <begin position="30"/>
        <end position="131"/>
    </location>
</feature>
<dbReference type="SUPFAM" id="SSF53098">
    <property type="entry name" value="Ribonuclease H-like"/>
    <property type="match status" value="1"/>
</dbReference>
<name>A0ABT9XNA8_9BACL</name>
<evidence type="ECO:0000259" key="2">
    <source>
        <dbReference type="Pfam" id="PF14104"/>
    </source>
</evidence>
<evidence type="ECO:0000259" key="1">
    <source>
        <dbReference type="Pfam" id="PF01609"/>
    </source>
</evidence>
<dbReference type="InterPro" id="IPR012337">
    <property type="entry name" value="RNaseH-like_sf"/>
</dbReference>
<dbReference type="InterPro" id="IPR025457">
    <property type="entry name" value="DUF4277"/>
</dbReference>
<feature type="domain" description="Transposase IS4-like" evidence="1">
    <location>
        <begin position="181"/>
        <end position="499"/>
    </location>
</feature>
<dbReference type="PANTHER" id="PTHR34614">
    <property type="match status" value="1"/>
</dbReference>
<dbReference type="RefSeq" id="WP_307016782.1">
    <property type="nucleotide sequence ID" value="NZ_JAUANV010000047.1"/>
</dbReference>
<dbReference type="InterPro" id="IPR002559">
    <property type="entry name" value="Transposase_11"/>
</dbReference>
<organism evidence="3 4">
    <name type="scientific">Alicyclobacillus cycloheptanicus</name>
    <dbReference type="NCBI Taxonomy" id="1457"/>
    <lineage>
        <taxon>Bacteria</taxon>
        <taxon>Bacillati</taxon>
        <taxon>Bacillota</taxon>
        <taxon>Bacilli</taxon>
        <taxon>Bacillales</taxon>
        <taxon>Alicyclobacillaceae</taxon>
        <taxon>Alicyclobacillus</taxon>
    </lineage>
</organism>
<reference evidence="3 4" key="1">
    <citation type="submission" date="2023-07" db="EMBL/GenBank/DDBJ databases">
        <title>Genomic Encyclopedia of Type Strains, Phase IV (KMG-IV): sequencing the most valuable type-strain genomes for metagenomic binning, comparative biology and taxonomic classification.</title>
        <authorList>
            <person name="Goeker M."/>
        </authorList>
    </citation>
    <scope>NUCLEOTIDE SEQUENCE [LARGE SCALE GENOMIC DNA]</scope>
    <source>
        <strain evidence="3 4">DSM 4006</strain>
    </source>
</reference>
<dbReference type="PANTHER" id="PTHR34614:SF2">
    <property type="entry name" value="TRANSPOSASE IS4-LIKE DOMAIN-CONTAINING PROTEIN"/>
    <property type="match status" value="1"/>
</dbReference>
<accession>A0ABT9XNA8</accession>
<dbReference type="NCBIfam" id="NF033559">
    <property type="entry name" value="transpos_IS1634"/>
    <property type="match status" value="1"/>
</dbReference>
<gene>
    <name evidence="3" type="ORF">J2S03_003395</name>
</gene>
<dbReference type="Pfam" id="PF14104">
    <property type="entry name" value="DUF4277"/>
    <property type="match status" value="1"/>
</dbReference>
<dbReference type="Proteomes" id="UP001232973">
    <property type="component" value="Unassembled WGS sequence"/>
</dbReference>